<evidence type="ECO:0000313" key="2">
    <source>
        <dbReference type="EMBL" id="CAH8248413.1"/>
    </source>
</evidence>
<dbReference type="Proteomes" id="UP001154322">
    <property type="component" value="Unassembled WGS sequence"/>
</dbReference>
<evidence type="ECO:0000313" key="1">
    <source>
        <dbReference type="EMBL" id="CAH8245679.1"/>
    </source>
</evidence>
<keyword evidence="3" id="KW-1185">Reference proteome</keyword>
<gene>
    <name evidence="1" type="ORF">WJ0W_002914</name>
    <name evidence="2" type="ORF">WJ0W_005676</name>
</gene>
<name>A0ABM9G3A5_9BACL</name>
<evidence type="ECO:0000313" key="3">
    <source>
        <dbReference type="Proteomes" id="UP001154322"/>
    </source>
</evidence>
<dbReference type="EMBL" id="CALYLO010000003">
    <property type="protein sequence ID" value="CAH8245679.1"/>
    <property type="molecule type" value="Genomic_DNA"/>
</dbReference>
<proteinExistence type="predicted"/>
<dbReference type="EMBL" id="CALYLO010000009">
    <property type="protein sequence ID" value="CAH8248413.1"/>
    <property type="molecule type" value="Genomic_DNA"/>
</dbReference>
<dbReference type="RefSeq" id="WP_213426304.1">
    <property type="nucleotide sequence ID" value="NZ_AP031286.1"/>
</dbReference>
<comment type="caution">
    <text evidence="1">The sequence shown here is derived from an EMBL/GenBank/DDBJ whole genome shotgun (WGS) entry which is preliminary data.</text>
</comment>
<reference evidence="1" key="1">
    <citation type="submission" date="2022-06" db="EMBL/GenBank/DDBJ databases">
        <authorList>
            <person name="Dietemann V."/>
            <person name="Ory F."/>
            <person name="Dainat B."/>
            <person name="Oberhansli S."/>
        </authorList>
    </citation>
    <scope>NUCLEOTIDE SEQUENCE</scope>
    <source>
        <strain evidence="1">Ena-SAMPLE-TAB-26-04-2022-14:26:32:270-5432</strain>
    </source>
</reference>
<organism evidence="1 3">
    <name type="scientific">Paenibacillus melissococcoides</name>
    <dbReference type="NCBI Taxonomy" id="2912268"/>
    <lineage>
        <taxon>Bacteria</taxon>
        <taxon>Bacillati</taxon>
        <taxon>Bacillota</taxon>
        <taxon>Bacilli</taxon>
        <taxon>Bacillales</taxon>
        <taxon>Paenibacillaceae</taxon>
        <taxon>Paenibacillus</taxon>
    </lineage>
</organism>
<accession>A0ABM9G3A5</accession>
<protein>
    <submittedName>
        <fullName evidence="1">Uncharacterized protein</fullName>
    </submittedName>
</protein>
<sequence length="64" mass="7096">MEQLREAIGKLEKLQDSTNGVAVWSALDELSWFMNHELSDVITLLQEVESEMAAVGAANHSSHQ</sequence>